<gene>
    <name evidence="2" type="ORF">NATSA_09330</name>
</gene>
<organism evidence="2 3">
    <name type="scientific">Natronogracilivirga saccharolytica</name>
    <dbReference type="NCBI Taxonomy" id="2812953"/>
    <lineage>
        <taxon>Bacteria</taxon>
        <taxon>Pseudomonadati</taxon>
        <taxon>Balneolota</taxon>
        <taxon>Balneolia</taxon>
        <taxon>Balneolales</taxon>
        <taxon>Cyclonatronaceae</taxon>
        <taxon>Natronogracilivirga</taxon>
    </lineage>
</organism>
<feature type="domain" description="VTC" evidence="1">
    <location>
        <begin position="10"/>
        <end position="239"/>
    </location>
</feature>
<dbReference type="InterPro" id="IPR042267">
    <property type="entry name" value="VTC_sf"/>
</dbReference>
<dbReference type="Proteomes" id="UP000673975">
    <property type="component" value="Unassembled WGS sequence"/>
</dbReference>
<dbReference type="CDD" id="cd07750">
    <property type="entry name" value="PolyPPase_VTC_like"/>
    <property type="match status" value="1"/>
</dbReference>
<keyword evidence="3" id="KW-1185">Reference proteome</keyword>
<evidence type="ECO:0000313" key="3">
    <source>
        <dbReference type="Proteomes" id="UP000673975"/>
    </source>
</evidence>
<proteinExistence type="predicted"/>
<dbReference type="RefSeq" id="WP_210511974.1">
    <property type="nucleotide sequence ID" value="NZ_JAFIDN010000006.1"/>
</dbReference>
<comment type="caution">
    <text evidence="2">The sequence shown here is derived from an EMBL/GenBank/DDBJ whole genome shotgun (WGS) entry which is preliminary data.</text>
</comment>
<dbReference type="InterPro" id="IPR018966">
    <property type="entry name" value="VTC_domain"/>
</dbReference>
<sequence length="251" mass="29498">MGVDRLQRQRFEHKYIINEDVALGIRDFVSSYLDLDSYGATQPNLSYPVHSLYLDSPDLRTYQETINGDRNRYKLRIRFYEKTDDSPVYFEIKRRHDKVIAKKRAIVHREAAYDMTRGFIPDRDSLVNPTAEQLDALHDFTRLVYHLNAGPKVHVAYYREAWVADGSNKIRVTIDRKVRSEPENQITFSSRLKNPRYVFGNNLVLELKFTNRFPNWFKDLVQVFGLRAGSAAKYVDGIENMGEQQFFRAYV</sequence>
<evidence type="ECO:0000313" key="2">
    <source>
        <dbReference type="EMBL" id="MBP3192863.1"/>
    </source>
</evidence>
<name>A0A8J7S9G3_9BACT</name>
<protein>
    <submittedName>
        <fullName evidence="2">Polyphosphate polymerase domain-containing protein</fullName>
    </submittedName>
</protein>
<dbReference type="Gene3D" id="3.20.100.30">
    <property type="entry name" value="VTC, catalytic tunnel domain"/>
    <property type="match status" value="1"/>
</dbReference>
<dbReference type="AlphaFoldDB" id="A0A8J7S9G3"/>
<evidence type="ECO:0000259" key="1">
    <source>
        <dbReference type="Pfam" id="PF09359"/>
    </source>
</evidence>
<dbReference type="Pfam" id="PF09359">
    <property type="entry name" value="VTC"/>
    <property type="match status" value="1"/>
</dbReference>
<dbReference type="GO" id="GO:0006799">
    <property type="term" value="P:polyphosphate biosynthetic process"/>
    <property type="evidence" value="ECO:0007669"/>
    <property type="project" value="UniProtKB-ARBA"/>
</dbReference>
<accession>A0A8J7S9G3</accession>
<reference evidence="2" key="1">
    <citation type="submission" date="2021-02" db="EMBL/GenBank/DDBJ databases">
        <title>Natronogracilivirga saccharolytica gen. nov. sp. nov. a new anaerobic, haloalkiliphilic carbohydrate-fermenting bacterium from soda lake and proposing of Cyclonatronumiaceae fam. nov. in the phylum Balneolaeota.</title>
        <authorList>
            <person name="Zhilina T.N."/>
            <person name="Sorokin D.Y."/>
            <person name="Zavarzina D.G."/>
            <person name="Toshchakov S.V."/>
            <person name="Kublanov I.V."/>
        </authorList>
    </citation>
    <scope>NUCLEOTIDE SEQUENCE</scope>
    <source>
        <strain evidence="2">Z-1702</strain>
    </source>
</reference>
<dbReference type="EMBL" id="JAFIDN010000006">
    <property type="protein sequence ID" value="MBP3192863.1"/>
    <property type="molecule type" value="Genomic_DNA"/>
</dbReference>